<dbReference type="InterPro" id="IPR029063">
    <property type="entry name" value="SAM-dependent_MTases_sf"/>
</dbReference>
<proteinExistence type="inferred from homology"/>
<evidence type="ECO:0000256" key="4">
    <source>
        <dbReference type="RuleBase" id="RU362026"/>
    </source>
</evidence>
<name>A0ABY5YJL6_9DEIO</name>
<gene>
    <name evidence="6" type="ORF">N0D28_01010</name>
</gene>
<evidence type="ECO:0000259" key="5">
    <source>
        <dbReference type="Pfam" id="PF01555"/>
    </source>
</evidence>
<evidence type="ECO:0000256" key="3">
    <source>
        <dbReference type="ARBA" id="ARBA00022679"/>
    </source>
</evidence>
<evidence type="ECO:0000313" key="6">
    <source>
        <dbReference type="EMBL" id="UWX64287.1"/>
    </source>
</evidence>
<comment type="similarity">
    <text evidence="1 4">Belongs to the N(4)/N(6)-methyltransferase family.</text>
</comment>
<dbReference type="EMBL" id="CP104213">
    <property type="protein sequence ID" value="UWX64287.1"/>
    <property type="molecule type" value="Genomic_DNA"/>
</dbReference>
<evidence type="ECO:0000256" key="2">
    <source>
        <dbReference type="ARBA" id="ARBA00022603"/>
    </source>
</evidence>
<dbReference type="EC" id="2.1.1.-" evidence="4"/>
<dbReference type="PANTHER" id="PTHR13370">
    <property type="entry name" value="RNA METHYLASE-RELATED"/>
    <property type="match status" value="1"/>
</dbReference>
<dbReference type="SUPFAM" id="SSF53335">
    <property type="entry name" value="S-adenosyl-L-methionine-dependent methyltransferases"/>
    <property type="match status" value="1"/>
</dbReference>
<keyword evidence="7" id="KW-1185">Reference proteome</keyword>
<protein>
    <recommendedName>
        <fullName evidence="4">Methyltransferase</fullName>
        <ecNumber evidence="4">2.1.1.-</ecNumber>
    </recommendedName>
</protein>
<evidence type="ECO:0000313" key="7">
    <source>
        <dbReference type="Proteomes" id="UP001060261"/>
    </source>
</evidence>
<dbReference type="PANTHER" id="PTHR13370:SF3">
    <property type="entry name" value="TRNA (GUANINE(10)-N2)-METHYLTRANSFERASE HOMOLOG"/>
    <property type="match status" value="1"/>
</dbReference>
<evidence type="ECO:0000256" key="1">
    <source>
        <dbReference type="ARBA" id="ARBA00006594"/>
    </source>
</evidence>
<dbReference type="InterPro" id="IPR002941">
    <property type="entry name" value="DNA_methylase_N4/N6"/>
</dbReference>
<dbReference type="RefSeq" id="WP_260560562.1">
    <property type="nucleotide sequence ID" value="NZ_BAABEC010000077.1"/>
</dbReference>
<keyword evidence="2 6" id="KW-0489">Methyltransferase</keyword>
<dbReference type="GO" id="GO:0008168">
    <property type="term" value="F:methyltransferase activity"/>
    <property type="evidence" value="ECO:0007669"/>
    <property type="project" value="UniProtKB-KW"/>
</dbReference>
<dbReference type="GO" id="GO:0032259">
    <property type="term" value="P:methylation"/>
    <property type="evidence" value="ECO:0007669"/>
    <property type="project" value="UniProtKB-KW"/>
</dbReference>
<accession>A0ABY5YJL6</accession>
<dbReference type="Proteomes" id="UP001060261">
    <property type="component" value="Chromosome"/>
</dbReference>
<organism evidence="6 7">
    <name type="scientific">Deinococcus rubellus</name>
    <dbReference type="NCBI Taxonomy" id="1889240"/>
    <lineage>
        <taxon>Bacteria</taxon>
        <taxon>Thermotogati</taxon>
        <taxon>Deinococcota</taxon>
        <taxon>Deinococci</taxon>
        <taxon>Deinococcales</taxon>
        <taxon>Deinococcaceae</taxon>
        <taxon>Deinococcus</taxon>
    </lineage>
</organism>
<keyword evidence="3" id="KW-0808">Transferase</keyword>
<dbReference type="InterPro" id="IPR002052">
    <property type="entry name" value="DNA_methylase_N6_adenine_CS"/>
</dbReference>
<reference evidence="6" key="1">
    <citation type="submission" date="2022-09" db="EMBL/GenBank/DDBJ databases">
        <title>genome sequence of Deinococcus rubellus.</title>
        <authorList>
            <person name="Srinivasan S."/>
        </authorList>
    </citation>
    <scope>NUCLEOTIDE SEQUENCE</scope>
    <source>
        <strain evidence="6">Ant6</strain>
    </source>
</reference>
<dbReference type="Pfam" id="PF01555">
    <property type="entry name" value="N6_N4_Mtase"/>
    <property type="match status" value="1"/>
</dbReference>
<dbReference type="PRINTS" id="PR00508">
    <property type="entry name" value="S21N4MTFRASE"/>
</dbReference>
<sequence length="313" mass="35025">MSHQQGKMQQRMTYEIHNANCFEWLANQAPNSFQAVITDPPYGVIEFTSGEIEKMRSGVGGIWRIPMEIGGSKRRPQPRFTVLSLEQRQAVETYFADWASLLAPVLVPGAHVLVATNVLLSSRVQNGIERAGFEYRGQIIRMYRGMRGGDRPKLAENEFPDVAVSLRGGHEPWLLFRKPIELGMRVSDNLRIWGTGGLRRVQTDVPFVDVIQSERTPKAERLICDHPTMKPQSLMRPLTRLLLPLGEGRILDPFMGSGSTIAAAHAQGLSACGVELDPQFFSLAKSAIPHLAQIEPRFSERNSEVPLFAEKVR</sequence>
<dbReference type="Gene3D" id="3.40.50.150">
    <property type="entry name" value="Vaccinia Virus protein VP39"/>
    <property type="match status" value="1"/>
</dbReference>
<dbReference type="PROSITE" id="PS00092">
    <property type="entry name" value="N6_MTASE"/>
    <property type="match status" value="1"/>
</dbReference>
<dbReference type="InterPro" id="IPR001091">
    <property type="entry name" value="RM_Methyltransferase"/>
</dbReference>
<feature type="domain" description="DNA methylase N-4/N-6" evidence="5">
    <location>
        <begin position="34"/>
        <end position="285"/>
    </location>
</feature>